<dbReference type="Proteomes" id="UP000568888">
    <property type="component" value="Unassembled WGS sequence"/>
</dbReference>
<evidence type="ECO:0000256" key="5">
    <source>
        <dbReference type="ARBA" id="ARBA00022840"/>
    </source>
</evidence>
<dbReference type="InterPro" id="IPR027417">
    <property type="entry name" value="P-loop_NTPase"/>
</dbReference>
<dbReference type="SUPFAM" id="SSF52540">
    <property type="entry name" value="P-loop containing nucleoside triphosphate hydrolases"/>
    <property type="match status" value="1"/>
</dbReference>
<name>A0A6V8MVC1_9BACT</name>
<evidence type="ECO:0000256" key="2">
    <source>
        <dbReference type="ARBA" id="ARBA00005504"/>
    </source>
</evidence>
<keyword evidence="3" id="KW-0479">Metal-binding</keyword>
<dbReference type="Pfam" id="PF00142">
    <property type="entry name" value="Fer4_NifH"/>
    <property type="match status" value="1"/>
</dbReference>
<sequence>MAGRHIVIAGKSGTGKSTVAANLGGALAEAGRRVLLVGYDSHRSSAGTLSGGNEMEALPGWLHGEDVPLYSRGYRGTLCLEAGAAVARREELEKALLAHPLVESFQPEYVLHDFTWESGGDVRLPAGVDGVVGLVAVTSADRCSLQVVNGLFAWLNTIAAANTRLGGVVANNLSGPLQEAIVSDFAAQTGTSVLATIPHSIMVSVSDFYGQTLLESAPFSHVTYAYRKLARNLSEGGALRRPKALDDHAMQRWAGKWGSIIAELETGVVNGGLGI</sequence>
<reference evidence="7" key="1">
    <citation type="submission" date="2020-06" db="EMBL/GenBank/DDBJ databases">
        <title>Draft genomic sequecing of Geomonas sp. Red736.</title>
        <authorList>
            <person name="Itoh H."/>
            <person name="Xu Z.X."/>
            <person name="Ushijima N."/>
            <person name="Masuda Y."/>
            <person name="Shiratori Y."/>
            <person name="Senoo K."/>
        </authorList>
    </citation>
    <scope>NUCLEOTIDE SEQUENCE [LARGE SCALE GENOMIC DNA]</scope>
    <source>
        <strain evidence="7">Red736</strain>
    </source>
</reference>
<comment type="cofactor">
    <cofactor evidence="1">
        <name>[4Fe-4S] cluster</name>
        <dbReference type="ChEBI" id="CHEBI:49883"/>
    </cofactor>
</comment>
<comment type="similarity">
    <text evidence="2">Belongs to the NifH/BchL/ChlL family.</text>
</comment>
<evidence type="ECO:0000313" key="7">
    <source>
        <dbReference type="Proteomes" id="UP000568888"/>
    </source>
</evidence>
<dbReference type="GO" id="GO:0046872">
    <property type="term" value="F:metal ion binding"/>
    <property type="evidence" value="ECO:0007669"/>
    <property type="project" value="UniProtKB-KW"/>
</dbReference>
<accession>A0A6V8MVC1</accession>
<dbReference type="Gene3D" id="3.40.50.300">
    <property type="entry name" value="P-loop containing nucleotide triphosphate hydrolases"/>
    <property type="match status" value="1"/>
</dbReference>
<dbReference type="RefSeq" id="WP_183346794.1">
    <property type="nucleotide sequence ID" value="NZ_BLXY01000002.1"/>
</dbReference>
<dbReference type="AlphaFoldDB" id="A0A6V8MVC1"/>
<evidence type="ECO:0000256" key="4">
    <source>
        <dbReference type="ARBA" id="ARBA00022741"/>
    </source>
</evidence>
<dbReference type="PANTHER" id="PTHR42864:SF2">
    <property type="entry name" value="LIGHT-INDEPENDENT PROTOCHLOROPHYLLIDE REDUCTASE IRON-SULFUR ATP-BINDING PROTEIN"/>
    <property type="match status" value="1"/>
</dbReference>
<keyword evidence="4" id="KW-0547">Nucleotide-binding</keyword>
<keyword evidence="5" id="KW-0067">ATP-binding</keyword>
<comment type="caution">
    <text evidence="6">The sequence shown here is derived from an EMBL/GenBank/DDBJ whole genome shotgun (WGS) entry which is preliminary data.</text>
</comment>
<protein>
    <submittedName>
        <fullName evidence="6">Nitrogenase iron protein</fullName>
    </submittedName>
</protein>
<dbReference type="EMBL" id="BLXY01000002">
    <property type="protein sequence ID" value="GFO63981.1"/>
    <property type="molecule type" value="Genomic_DNA"/>
</dbReference>
<dbReference type="GO" id="GO:0016491">
    <property type="term" value="F:oxidoreductase activity"/>
    <property type="evidence" value="ECO:0007669"/>
    <property type="project" value="InterPro"/>
</dbReference>
<evidence type="ECO:0000313" key="6">
    <source>
        <dbReference type="EMBL" id="GFO63981.1"/>
    </source>
</evidence>
<dbReference type="InterPro" id="IPR000392">
    <property type="entry name" value="NifH/frxC"/>
</dbReference>
<evidence type="ECO:0000256" key="1">
    <source>
        <dbReference type="ARBA" id="ARBA00001966"/>
    </source>
</evidence>
<evidence type="ECO:0000256" key="3">
    <source>
        <dbReference type="ARBA" id="ARBA00022723"/>
    </source>
</evidence>
<dbReference type="PROSITE" id="PS51026">
    <property type="entry name" value="NIFH_FRXC_3"/>
    <property type="match status" value="1"/>
</dbReference>
<proteinExistence type="inferred from homology"/>
<organism evidence="6 7">
    <name type="scientific">Geomonas paludis</name>
    <dbReference type="NCBI Taxonomy" id="2740185"/>
    <lineage>
        <taxon>Bacteria</taxon>
        <taxon>Pseudomonadati</taxon>
        <taxon>Thermodesulfobacteriota</taxon>
        <taxon>Desulfuromonadia</taxon>
        <taxon>Geobacterales</taxon>
        <taxon>Geobacteraceae</taxon>
        <taxon>Geomonas</taxon>
    </lineage>
</organism>
<gene>
    <name evidence="6" type="ORF">GMPD_19000</name>
</gene>
<dbReference type="GO" id="GO:0005524">
    <property type="term" value="F:ATP binding"/>
    <property type="evidence" value="ECO:0007669"/>
    <property type="project" value="UniProtKB-KW"/>
</dbReference>
<dbReference type="PANTHER" id="PTHR42864">
    <property type="entry name" value="LIGHT-INDEPENDENT PROTOCHLOROPHYLLIDE REDUCTASE IRON-SULFUR ATP-BINDING PROTEIN"/>
    <property type="match status" value="1"/>
</dbReference>